<protein>
    <recommendedName>
        <fullName evidence="5">Retinol dehydrogenase 7-like</fullName>
    </recommendedName>
</protein>
<dbReference type="PANTHER" id="PTHR43313">
    <property type="entry name" value="SHORT-CHAIN DEHYDROGENASE/REDUCTASE FAMILY 9C"/>
    <property type="match status" value="1"/>
</dbReference>
<dbReference type="PROSITE" id="PS00061">
    <property type="entry name" value="ADH_SHORT"/>
    <property type="match status" value="1"/>
</dbReference>
<dbReference type="PRINTS" id="PR00080">
    <property type="entry name" value="SDRFAMILY"/>
</dbReference>
<dbReference type="InterPro" id="IPR002347">
    <property type="entry name" value="SDR_fam"/>
</dbReference>
<dbReference type="InterPro" id="IPR036291">
    <property type="entry name" value="NAD(P)-bd_dom_sf"/>
</dbReference>
<dbReference type="InterPro" id="IPR020904">
    <property type="entry name" value="Sc_DH/Rdtase_CS"/>
</dbReference>
<dbReference type="SUPFAM" id="SSF51735">
    <property type="entry name" value="NAD(P)-binding Rossmann-fold domains"/>
    <property type="match status" value="2"/>
</dbReference>
<dbReference type="GO" id="GO:0016491">
    <property type="term" value="F:oxidoreductase activity"/>
    <property type="evidence" value="ECO:0007669"/>
    <property type="project" value="UniProtKB-KW"/>
</dbReference>
<dbReference type="PRINTS" id="PR00081">
    <property type="entry name" value="GDHRDH"/>
</dbReference>
<evidence type="ECO:0000256" key="2">
    <source>
        <dbReference type="ARBA" id="ARBA00023002"/>
    </source>
</evidence>
<evidence type="ECO:0000256" key="1">
    <source>
        <dbReference type="ARBA" id="ARBA00006484"/>
    </source>
</evidence>
<name>A0A0P7UGG9_SCLFO</name>
<dbReference type="FunFam" id="3.40.50.720:FF:000074">
    <property type="entry name" value="Retinol dehydrogenase type 1"/>
    <property type="match status" value="1"/>
</dbReference>
<dbReference type="Gene3D" id="3.40.50.720">
    <property type="entry name" value="NAD(P)-binding Rossmann-like Domain"/>
    <property type="match status" value="2"/>
</dbReference>
<dbReference type="AlphaFoldDB" id="A0A0P7UGG9"/>
<evidence type="ECO:0000313" key="3">
    <source>
        <dbReference type="EMBL" id="KPP73323.1"/>
    </source>
</evidence>
<comment type="caution">
    <text evidence="3">The sequence shown here is derived from an EMBL/GenBank/DDBJ whole genome shotgun (WGS) entry which is preliminary data.</text>
</comment>
<dbReference type="STRING" id="113540.ENSSFOP00015032068"/>
<dbReference type="EMBL" id="JARO02002190">
    <property type="protein sequence ID" value="KPP73323.1"/>
    <property type="molecule type" value="Genomic_DNA"/>
</dbReference>
<reference evidence="3 4" key="1">
    <citation type="submission" date="2015-08" db="EMBL/GenBank/DDBJ databases">
        <title>The genome of the Asian arowana (Scleropages formosus).</title>
        <authorList>
            <person name="Tan M.H."/>
            <person name="Gan H.M."/>
            <person name="Croft L.J."/>
            <person name="Austin C.M."/>
        </authorList>
    </citation>
    <scope>NUCLEOTIDE SEQUENCE [LARGE SCALE GENOMIC DNA]</scope>
    <source>
        <strain evidence="3">Aro1</strain>
    </source>
</reference>
<sequence length="624" mass="69462">MFLYLLGIVVFCFLYRLFRERRTISDTFERYVYITGCDSGFGNLLARRLDEKGFCVIASCLTERGAEELKKVSSERLSTVHLDVTKSDSVSKVAALVKEKVGTKGLWGLVNNAGVTIPTGPCDWLSAEDYRAVLNVNLHGLIAVTLSVLPLIKKARGRVVNVSSILGRLCLNGTPYCVSKGGVEAFSDGLRRDMAYFGVQVICVEPGFFKTSMANMDFIQMHFEKMWEKLPEETKADYGNDFLEKVRCLMKKSEAMLDPDLMKAVSCMEHGICALHPRTRYAPGWDAKLFWLPLSYMPAFIADFVCRQINAWRSSAAHSCVLVALVCVAALCLVSLVREALKIDGVRDKCVLVTGCDSGFGNHVARQLDRRGFQVIATCMTEKGCSDLEAAASPNLRTVLLNLTDGASLDRVVELVRSVTGAREWMQVEDFKKVLDVNLIGMIDITLRLLPLVKRARGRIVNVASVMGRVALTGGGYALSKWGVESFSDSLRRDMRAFGVKVSVIEPGFFKTAVTNVDLIEADLLRLWNRLPQDIKDSYGDKYLENYVKAQSFAMSILCSKDISKVTWCMEHALTSRYPRTRYGAGWDAKLVWLPLSYCPTFITDFVICALFPVPKDTRVVGPS</sequence>
<feature type="non-terminal residue" evidence="3">
    <location>
        <position position="624"/>
    </location>
</feature>
<proteinExistence type="inferred from homology"/>
<organism evidence="3 4">
    <name type="scientific">Scleropages formosus</name>
    <name type="common">Asian bonytongue</name>
    <name type="synonym">Osteoglossum formosum</name>
    <dbReference type="NCBI Taxonomy" id="113540"/>
    <lineage>
        <taxon>Eukaryota</taxon>
        <taxon>Metazoa</taxon>
        <taxon>Chordata</taxon>
        <taxon>Craniata</taxon>
        <taxon>Vertebrata</taxon>
        <taxon>Euteleostomi</taxon>
        <taxon>Actinopterygii</taxon>
        <taxon>Neopterygii</taxon>
        <taxon>Teleostei</taxon>
        <taxon>Osteoglossocephala</taxon>
        <taxon>Osteoglossomorpha</taxon>
        <taxon>Osteoglossiformes</taxon>
        <taxon>Osteoglossidae</taxon>
        <taxon>Scleropages</taxon>
    </lineage>
</organism>
<evidence type="ECO:0000313" key="4">
    <source>
        <dbReference type="Proteomes" id="UP000034805"/>
    </source>
</evidence>
<dbReference type="Proteomes" id="UP000034805">
    <property type="component" value="Unassembled WGS sequence"/>
</dbReference>
<comment type="similarity">
    <text evidence="1">Belongs to the short-chain dehydrogenases/reductases (SDR) family.</text>
</comment>
<evidence type="ECO:0008006" key="5">
    <source>
        <dbReference type="Google" id="ProtNLM"/>
    </source>
</evidence>
<dbReference type="GO" id="GO:0008202">
    <property type="term" value="P:steroid metabolic process"/>
    <property type="evidence" value="ECO:0007669"/>
    <property type="project" value="TreeGrafter"/>
</dbReference>
<gene>
    <name evidence="3" type="ORF">Z043_107602</name>
</gene>
<accession>A0A0P7UGG9</accession>
<dbReference type="PANTHER" id="PTHR43313:SF52">
    <property type="entry name" value="DEHYDROGENASE_REDUCTASE (SDR FAMILY) MEMBER 9"/>
    <property type="match status" value="1"/>
</dbReference>
<keyword evidence="2" id="KW-0560">Oxidoreductase</keyword>
<dbReference type="Pfam" id="PF00106">
    <property type="entry name" value="adh_short"/>
    <property type="match status" value="2"/>
</dbReference>